<sequence length="251" mass="26774">MEIAVLSVGDEILAGDTVNTNASWLADRIDERGGSVRRILTVPDDRGVIADTVREWAAAFDAVVVTGGIGGTPDDVTMEAVADGLDRDLAVDRDERARLEAKARQFREENPELAEDYDIDLDLDAAASLPEGSRALATDAGWAPGCVVENVYVLPGIPEEMKAMFELVGEEFGGDVVSQTLYTPEPEGALGDRLNEVRERFDASVGSYPGVGSTPGRLKVTGTDAETVAAATDWLRDHVEITDPPEGDADD</sequence>
<dbReference type="Gene3D" id="3.40.980.10">
    <property type="entry name" value="MoaB/Mog-like domain"/>
    <property type="match status" value="1"/>
</dbReference>
<dbReference type="InterPro" id="IPR056596">
    <property type="entry name" value="FLAD1_M"/>
</dbReference>
<evidence type="ECO:0000313" key="4">
    <source>
        <dbReference type="Proteomes" id="UP001595945"/>
    </source>
</evidence>
<evidence type="ECO:0000259" key="2">
    <source>
        <dbReference type="SMART" id="SM00852"/>
    </source>
</evidence>
<dbReference type="InterPro" id="IPR001453">
    <property type="entry name" value="MoaB/Mog_dom"/>
</dbReference>
<feature type="domain" description="MoaB/Mog" evidence="2">
    <location>
        <begin position="4"/>
        <end position="175"/>
    </location>
</feature>
<keyword evidence="4" id="KW-1185">Reference proteome</keyword>
<protein>
    <submittedName>
        <fullName evidence="3">Competence/damage-inducible protein A</fullName>
    </submittedName>
</protein>
<organism evidence="3 4">
    <name type="scientific">Halorussus aquaticus</name>
    <dbReference type="NCBI Taxonomy" id="2953748"/>
    <lineage>
        <taxon>Archaea</taxon>
        <taxon>Methanobacteriati</taxon>
        <taxon>Methanobacteriota</taxon>
        <taxon>Stenosarchaea group</taxon>
        <taxon>Halobacteria</taxon>
        <taxon>Halobacteriales</taxon>
        <taxon>Haladaptataceae</taxon>
        <taxon>Halorussus</taxon>
    </lineage>
</organism>
<dbReference type="InterPro" id="IPR050101">
    <property type="entry name" value="CinA"/>
</dbReference>
<dbReference type="Proteomes" id="UP001595945">
    <property type="component" value="Unassembled WGS sequence"/>
</dbReference>
<dbReference type="Pfam" id="PF00994">
    <property type="entry name" value="MoCF_biosynth"/>
    <property type="match status" value="1"/>
</dbReference>
<gene>
    <name evidence="3" type="ORF">ACFO9K_14945</name>
</gene>
<dbReference type="Pfam" id="PF24102">
    <property type="entry name" value="FLAD1_M"/>
    <property type="match status" value="1"/>
</dbReference>
<dbReference type="AlphaFoldDB" id="A0ABD5Q4F6"/>
<dbReference type="RefSeq" id="WP_254268792.1">
    <property type="nucleotide sequence ID" value="NZ_CP100400.1"/>
</dbReference>
<feature type="coiled-coil region" evidence="1">
    <location>
        <begin position="89"/>
        <end position="116"/>
    </location>
</feature>
<dbReference type="PANTHER" id="PTHR13939">
    <property type="entry name" value="NICOTINAMIDE-NUCLEOTIDE AMIDOHYDROLASE PNCC"/>
    <property type="match status" value="1"/>
</dbReference>
<dbReference type="SUPFAM" id="SSF53218">
    <property type="entry name" value="Molybdenum cofactor biosynthesis proteins"/>
    <property type="match status" value="1"/>
</dbReference>
<dbReference type="CDD" id="cd00885">
    <property type="entry name" value="cinA"/>
    <property type="match status" value="1"/>
</dbReference>
<keyword evidence="1" id="KW-0175">Coiled coil</keyword>
<dbReference type="InterPro" id="IPR036425">
    <property type="entry name" value="MoaB/Mog-like_dom_sf"/>
</dbReference>
<proteinExistence type="predicted"/>
<dbReference type="SMART" id="SM00852">
    <property type="entry name" value="MoCF_biosynth"/>
    <property type="match status" value="1"/>
</dbReference>
<evidence type="ECO:0000313" key="3">
    <source>
        <dbReference type="EMBL" id="MFC4825555.1"/>
    </source>
</evidence>
<dbReference type="PANTHER" id="PTHR13939:SF0">
    <property type="entry name" value="NMN AMIDOHYDROLASE-LIKE PROTEIN YFAY"/>
    <property type="match status" value="1"/>
</dbReference>
<comment type="caution">
    <text evidence="3">The sequence shown here is derived from an EMBL/GenBank/DDBJ whole genome shotgun (WGS) entry which is preliminary data.</text>
</comment>
<reference evidence="3 4" key="1">
    <citation type="journal article" date="2019" name="Int. J. Syst. Evol. Microbiol.">
        <title>The Global Catalogue of Microorganisms (GCM) 10K type strain sequencing project: providing services to taxonomists for standard genome sequencing and annotation.</title>
        <authorList>
            <consortium name="The Broad Institute Genomics Platform"/>
            <consortium name="The Broad Institute Genome Sequencing Center for Infectious Disease"/>
            <person name="Wu L."/>
            <person name="Ma J."/>
        </authorList>
    </citation>
    <scope>NUCLEOTIDE SEQUENCE [LARGE SCALE GENOMIC DNA]</scope>
    <source>
        <strain evidence="3 4">XZYJ18</strain>
    </source>
</reference>
<dbReference type="EMBL" id="JBHSHT010000002">
    <property type="protein sequence ID" value="MFC4825555.1"/>
    <property type="molecule type" value="Genomic_DNA"/>
</dbReference>
<evidence type="ECO:0000256" key="1">
    <source>
        <dbReference type="SAM" id="Coils"/>
    </source>
</evidence>
<accession>A0ABD5Q4F6</accession>
<dbReference type="GeneID" id="73043725"/>
<name>A0ABD5Q4F6_9EURY</name>